<feature type="chain" id="PRO_5038473898" description="Lipoprotein" evidence="1">
    <location>
        <begin position="32"/>
        <end position="276"/>
    </location>
</feature>
<sequence length="276" mass="29115">MDMRRRTTTINTFRRATVTAAALAAITGTLAGCGQDTAGSAQWAAPAATSAAPNPKETLLAALPNETRPGFSYTIKDWETTITGEVAPKSKGVHLRLSYKEPELGFTMHMAYLTVDQQTWTKITFTETKGLTGLPKLPTKWMKLDPAKLTGDDSLPTTYESADVAGLKPVVANTTITQGGSGKYSGTIDLSGPAATDVLSEETIAGIGDAAKKLPFEATVDAERRLTSFVVHVPTVGKTKAYDYSVTIRDYGKAPAVAVPADTVSAPAAAYEILNG</sequence>
<gene>
    <name evidence="2" type="ORF">BDK92_4361</name>
</gene>
<reference evidence="2 3" key="1">
    <citation type="submission" date="2018-10" db="EMBL/GenBank/DDBJ databases">
        <title>Sequencing the genomes of 1000 actinobacteria strains.</title>
        <authorList>
            <person name="Klenk H.-P."/>
        </authorList>
    </citation>
    <scope>NUCLEOTIDE SEQUENCE [LARGE SCALE GENOMIC DNA]</scope>
    <source>
        <strain evidence="2 3">DSM 45175</strain>
    </source>
</reference>
<dbReference type="PROSITE" id="PS51257">
    <property type="entry name" value="PROKAR_LIPOPROTEIN"/>
    <property type="match status" value="1"/>
</dbReference>
<evidence type="ECO:0000313" key="2">
    <source>
        <dbReference type="EMBL" id="RKR89997.1"/>
    </source>
</evidence>
<proteinExistence type="predicted"/>
<accession>A0A495JLZ5</accession>
<dbReference type="EMBL" id="RBKT01000001">
    <property type="protein sequence ID" value="RKR89997.1"/>
    <property type="molecule type" value="Genomic_DNA"/>
</dbReference>
<evidence type="ECO:0000256" key="1">
    <source>
        <dbReference type="SAM" id="SignalP"/>
    </source>
</evidence>
<protein>
    <recommendedName>
        <fullName evidence="4">Lipoprotein</fullName>
    </recommendedName>
</protein>
<evidence type="ECO:0008006" key="4">
    <source>
        <dbReference type="Google" id="ProtNLM"/>
    </source>
</evidence>
<comment type="caution">
    <text evidence="2">The sequence shown here is derived from an EMBL/GenBank/DDBJ whole genome shotgun (WGS) entry which is preliminary data.</text>
</comment>
<keyword evidence="1" id="KW-0732">Signal</keyword>
<keyword evidence="3" id="KW-1185">Reference proteome</keyword>
<feature type="signal peptide" evidence="1">
    <location>
        <begin position="1"/>
        <end position="31"/>
    </location>
</feature>
<name>A0A495JLZ5_9ACTN</name>
<dbReference type="AlphaFoldDB" id="A0A495JLZ5"/>
<evidence type="ECO:0000313" key="3">
    <source>
        <dbReference type="Proteomes" id="UP000277671"/>
    </source>
</evidence>
<dbReference type="Proteomes" id="UP000277671">
    <property type="component" value="Unassembled WGS sequence"/>
</dbReference>
<organism evidence="2 3">
    <name type="scientific">Micromonospora pisi</name>
    <dbReference type="NCBI Taxonomy" id="589240"/>
    <lineage>
        <taxon>Bacteria</taxon>
        <taxon>Bacillati</taxon>
        <taxon>Actinomycetota</taxon>
        <taxon>Actinomycetes</taxon>
        <taxon>Micromonosporales</taxon>
        <taxon>Micromonosporaceae</taxon>
        <taxon>Micromonospora</taxon>
    </lineage>
</organism>